<proteinExistence type="predicted"/>
<dbReference type="EMBL" id="JACHMQ010000001">
    <property type="protein sequence ID" value="MBB6398191.1"/>
    <property type="molecule type" value="Genomic_DNA"/>
</dbReference>
<dbReference type="PROSITE" id="PS51257">
    <property type="entry name" value="PROKAR_LIPOPROTEIN"/>
    <property type="match status" value="1"/>
</dbReference>
<evidence type="ECO:0000256" key="1">
    <source>
        <dbReference type="SAM" id="Phobius"/>
    </source>
</evidence>
<reference evidence="2 3" key="1">
    <citation type="submission" date="2020-08" db="EMBL/GenBank/DDBJ databases">
        <title>Sequencing the genomes of 1000 actinobacteria strains.</title>
        <authorList>
            <person name="Klenk H.-P."/>
        </authorList>
    </citation>
    <scope>NUCLEOTIDE SEQUENCE [LARGE SCALE GENOMIC DNA]</scope>
    <source>
        <strain evidence="2 3">DSM 43675</strain>
    </source>
</reference>
<name>A0A7X0L124_9ACTN</name>
<protein>
    <submittedName>
        <fullName evidence="2">Uncharacterized protein</fullName>
    </submittedName>
</protein>
<dbReference type="RefSeq" id="WP_268248244.1">
    <property type="nucleotide sequence ID" value="NZ_JACHMQ010000001.1"/>
</dbReference>
<dbReference type="AlphaFoldDB" id="A0A7X0L124"/>
<keyword evidence="1" id="KW-0472">Membrane</keyword>
<dbReference type="Proteomes" id="UP000546324">
    <property type="component" value="Unassembled WGS sequence"/>
</dbReference>
<evidence type="ECO:0000313" key="2">
    <source>
        <dbReference type="EMBL" id="MBB6398191.1"/>
    </source>
</evidence>
<keyword evidence="1" id="KW-1133">Transmembrane helix</keyword>
<keyword evidence="1" id="KW-0812">Transmembrane</keyword>
<evidence type="ECO:0000313" key="3">
    <source>
        <dbReference type="Proteomes" id="UP000546324"/>
    </source>
</evidence>
<feature type="transmembrane region" description="Helical" evidence="1">
    <location>
        <begin position="20"/>
        <end position="41"/>
    </location>
</feature>
<comment type="caution">
    <text evidence="2">The sequence shown here is derived from an EMBL/GenBank/DDBJ whole genome shotgun (WGS) entry which is preliminary data.</text>
</comment>
<gene>
    <name evidence="2" type="ORF">BKA00_005105</name>
</gene>
<organism evidence="2 3">
    <name type="scientific">Actinomadura coerulea</name>
    <dbReference type="NCBI Taxonomy" id="46159"/>
    <lineage>
        <taxon>Bacteria</taxon>
        <taxon>Bacillati</taxon>
        <taxon>Actinomycetota</taxon>
        <taxon>Actinomycetes</taxon>
        <taxon>Streptosporangiales</taxon>
        <taxon>Thermomonosporaceae</taxon>
        <taxon>Actinomadura</taxon>
    </lineage>
</organism>
<accession>A0A7X0L124</accession>
<sequence>MRHHVRRHLAASIRRARAVVLDAVISGAAAGATSCLLSLLIHRL</sequence>
<keyword evidence="3" id="KW-1185">Reference proteome</keyword>